<organism evidence="5 6">
    <name type="scientific">Caldibacillus debilis GB1</name>
    <dbReference type="NCBI Taxonomy" id="1339248"/>
    <lineage>
        <taxon>Bacteria</taxon>
        <taxon>Bacillati</taxon>
        <taxon>Bacillota</taxon>
        <taxon>Bacilli</taxon>
        <taxon>Bacillales</taxon>
        <taxon>Bacillaceae</taxon>
        <taxon>Caldibacillus</taxon>
    </lineage>
</organism>
<feature type="domain" description="Prokaryotic-type class I peptide chain release factors" evidence="4">
    <location>
        <begin position="10"/>
        <end position="73"/>
    </location>
</feature>
<protein>
    <submittedName>
        <fullName evidence="5">Protein chain release factor A</fullName>
    </submittedName>
</protein>
<dbReference type="GO" id="GO:0003747">
    <property type="term" value="F:translation release factor activity"/>
    <property type="evidence" value="ECO:0007669"/>
    <property type="project" value="InterPro"/>
</dbReference>
<accession>A0A420VE10</accession>
<dbReference type="AlphaFoldDB" id="A0A420VE10"/>
<proteinExistence type="inferred from homology"/>
<dbReference type="PANTHER" id="PTHR43804">
    <property type="entry name" value="LD18447P"/>
    <property type="match status" value="1"/>
</dbReference>
<dbReference type="EMBL" id="AZRV01000035">
    <property type="protein sequence ID" value="RKO61750.1"/>
    <property type="molecule type" value="Genomic_DNA"/>
</dbReference>
<keyword evidence="2" id="KW-0488">Methylation</keyword>
<dbReference type="InterPro" id="IPR050057">
    <property type="entry name" value="Prokaryotic/Mito_RF"/>
</dbReference>
<dbReference type="Proteomes" id="UP000286235">
    <property type="component" value="Unassembled WGS sequence"/>
</dbReference>
<evidence type="ECO:0000256" key="3">
    <source>
        <dbReference type="SAM" id="MobiDB-lite"/>
    </source>
</evidence>
<dbReference type="InterPro" id="IPR045853">
    <property type="entry name" value="Pep_chain_release_fac_I_sf"/>
</dbReference>
<feature type="region of interest" description="Disordered" evidence="3">
    <location>
        <begin position="23"/>
        <end position="59"/>
    </location>
</feature>
<dbReference type="SUPFAM" id="SSF75620">
    <property type="entry name" value="Release factor"/>
    <property type="match status" value="1"/>
</dbReference>
<keyword evidence="6" id="KW-1185">Reference proteome</keyword>
<evidence type="ECO:0000256" key="1">
    <source>
        <dbReference type="ARBA" id="ARBA00010835"/>
    </source>
</evidence>
<dbReference type="PANTHER" id="PTHR43804:SF7">
    <property type="entry name" value="LD18447P"/>
    <property type="match status" value="1"/>
</dbReference>
<comment type="similarity">
    <text evidence="1">Belongs to the prokaryotic/mitochondrial release factor family.</text>
</comment>
<dbReference type="RefSeq" id="WP_120669133.1">
    <property type="nucleotide sequence ID" value="NZ_AZRV01000035.1"/>
</dbReference>
<evidence type="ECO:0000256" key="2">
    <source>
        <dbReference type="ARBA" id="ARBA00022481"/>
    </source>
</evidence>
<evidence type="ECO:0000313" key="5">
    <source>
        <dbReference type="EMBL" id="RKO61750.1"/>
    </source>
</evidence>
<gene>
    <name evidence="5" type="ORF">Cdeb_01221</name>
</gene>
<sequence length="126" mass="14589">MEKSKKELLFSVSKKDFRIDTFRAGGKGGQKQNKTSSGVRVTHIESGAVGESREERSQHQNRKIAFQRCVESDTFKKWHKRKCAELLGQKARIEEAVERAMEPKNLKVEVKDEQGRWVEATELKWI</sequence>
<evidence type="ECO:0000313" key="6">
    <source>
        <dbReference type="Proteomes" id="UP000286235"/>
    </source>
</evidence>
<reference evidence="5 6" key="1">
    <citation type="submission" date="2013-12" db="EMBL/GenBank/DDBJ databases">
        <title>Genome and proteome characterization of Caldibacillus debilis GB1 derived from a cellulolytic aero-tolerant co-culture.</title>
        <authorList>
            <person name="Wushke S.T."/>
            <person name="Zhang X."/>
            <person name="Fristensky B."/>
            <person name="Wilkins J.A."/>
            <person name="Levin D.B."/>
            <person name="Sparling R."/>
        </authorList>
    </citation>
    <scope>NUCLEOTIDE SEQUENCE [LARGE SCALE GENOMIC DNA]</scope>
    <source>
        <strain evidence="5 6">GB1</strain>
    </source>
</reference>
<dbReference type="InterPro" id="IPR000352">
    <property type="entry name" value="Pep_chain_release_fac_I"/>
</dbReference>
<name>A0A420VE10_9BACI</name>
<feature type="compositionally biased region" description="Polar residues" evidence="3">
    <location>
        <begin position="30"/>
        <end position="39"/>
    </location>
</feature>
<evidence type="ECO:0000259" key="4">
    <source>
        <dbReference type="Pfam" id="PF00472"/>
    </source>
</evidence>
<comment type="caution">
    <text evidence="5">The sequence shown here is derived from an EMBL/GenBank/DDBJ whole genome shotgun (WGS) entry which is preliminary data.</text>
</comment>
<dbReference type="Gene3D" id="3.30.160.20">
    <property type="match status" value="1"/>
</dbReference>
<dbReference type="Pfam" id="PF00472">
    <property type="entry name" value="RF-1"/>
    <property type="match status" value="1"/>
</dbReference>